<dbReference type="GO" id="GO:0005829">
    <property type="term" value="C:cytosol"/>
    <property type="evidence" value="ECO:0007669"/>
    <property type="project" value="TreeGrafter"/>
</dbReference>
<dbReference type="GO" id="GO:0019305">
    <property type="term" value="P:dTDP-rhamnose biosynthetic process"/>
    <property type="evidence" value="ECO:0007669"/>
    <property type="project" value="TreeGrafter"/>
</dbReference>
<dbReference type="PANTHER" id="PTHR21047">
    <property type="entry name" value="DTDP-6-DEOXY-D-GLUCOSE-3,5 EPIMERASE"/>
    <property type="match status" value="1"/>
</dbReference>
<evidence type="ECO:0000313" key="1">
    <source>
        <dbReference type="EMBL" id="EQD69579.1"/>
    </source>
</evidence>
<dbReference type="Gene3D" id="2.60.120.10">
    <property type="entry name" value="Jelly Rolls"/>
    <property type="match status" value="1"/>
</dbReference>
<name>T1CMF7_9ZZZZ</name>
<dbReference type="EMBL" id="AUZX01004952">
    <property type="protein sequence ID" value="EQD69579.1"/>
    <property type="molecule type" value="Genomic_DNA"/>
</dbReference>
<dbReference type="InterPro" id="IPR014710">
    <property type="entry name" value="RmlC-like_jellyroll"/>
</dbReference>
<dbReference type="InterPro" id="IPR011051">
    <property type="entry name" value="RmlC_Cupin_sf"/>
</dbReference>
<feature type="non-terminal residue" evidence="1">
    <location>
        <position position="1"/>
    </location>
</feature>
<dbReference type="InterPro" id="IPR000888">
    <property type="entry name" value="RmlC-like"/>
</dbReference>
<dbReference type="PANTHER" id="PTHR21047:SF2">
    <property type="entry name" value="THYMIDINE DIPHOSPHO-4-KETO-RHAMNOSE 3,5-EPIMERASE"/>
    <property type="match status" value="1"/>
</dbReference>
<accession>T1CMF7</accession>
<proteinExistence type="predicted"/>
<gene>
    <name evidence="1" type="ORF">B1A_06848</name>
</gene>
<dbReference type="GO" id="GO:0000271">
    <property type="term" value="P:polysaccharide biosynthetic process"/>
    <property type="evidence" value="ECO:0007669"/>
    <property type="project" value="TreeGrafter"/>
</dbReference>
<reference evidence="1" key="2">
    <citation type="journal article" date="2014" name="ISME J.">
        <title>Microbial stratification in low pH oxic and suboxic macroscopic growths along an acid mine drainage.</title>
        <authorList>
            <person name="Mendez-Garcia C."/>
            <person name="Mesa V."/>
            <person name="Sprenger R.R."/>
            <person name="Richter M."/>
            <person name="Diez M.S."/>
            <person name="Solano J."/>
            <person name="Bargiela R."/>
            <person name="Golyshina O.V."/>
            <person name="Manteca A."/>
            <person name="Ramos J.L."/>
            <person name="Gallego J.R."/>
            <person name="Llorente I."/>
            <person name="Martins Dos Santos V.A."/>
            <person name="Jensen O.N."/>
            <person name="Pelaez A.I."/>
            <person name="Sanchez J."/>
            <person name="Ferrer M."/>
        </authorList>
    </citation>
    <scope>NUCLEOTIDE SEQUENCE</scope>
</reference>
<protein>
    <submittedName>
        <fullName evidence="1">dTDP-4-dehydrorhamnose 3,5-epimerase</fullName>
        <ecNumber evidence="1">5.1.3.13</ecNumber>
    </submittedName>
</protein>
<dbReference type="EC" id="5.1.3.13" evidence="1"/>
<dbReference type="Pfam" id="PF00908">
    <property type="entry name" value="dTDP_sugar_isom"/>
    <property type="match status" value="1"/>
</dbReference>
<dbReference type="SUPFAM" id="SSF51182">
    <property type="entry name" value="RmlC-like cupins"/>
    <property type="match status" value="1"/>
</dbReference>
<comment type="caution">
    <text evidence="1">The sequence shown here is derived from an EMBL/GenBank/DDBJ whole genome shotgun (WGS) entry which is preliminary data.</text>
</comment>
<sequence length="113" mass="12576">KLVRVVSGVVFDVAVDIRRRSPTFGRWVGVTLSAENHHMLWVPPGFAHGYLVLSDSADFLYKVTDFWAPEHERAIRWDDPAIGIRWPLPSGVEPTLSAKDAAASSFEAAEVYP</sequence>
<dbReference type="AlphaFoldDB" id="T1CMF7"/>
<dbReference type="GO" id="GO:0008830">
    <property type="term" value="F:dTDP-4-dehydrorhamnose 3,5-epimerase activity"/>
    <property type="evidence" value="ECO:0007669"/>
    <property type="project" value="UniProtKB-EC"/>
</dbReference>
<keyword evidence="1" id="KW-0413">Isomerase</keyword>
<reference evidence="1" key="1">
    <citation type="submission" date="2013-08" db="EMBL/GenBank/DDBJ databases">
        <authorList>
            <person name="Mendez C."/>
            <person name="Richter M."/>
            <person name="Ferrer M."/>
            <person name="Sanchez J."/>
        </authorList>
    </citation>
    <scope>NUCLEOTIDE SEQUENCE</scope>
</reference>
<dbReference type="CDD" id="cd00438">
    <property type="entry name" value="cupin_RmlC"/>
    <property type="match status" value="1"/>
</dbReference>
<organism evidence="1">
    <name type="scientific">mine drainage metagenome</name>
    <dbReference type="NCBI Taxonomy" id="410659"/>
    <lineage>
        <taxon>unclassified sequences</taxon>
        <taxon>metagenomes</taxon>
        <taxon>ecological metagenomes</taxon>
    </lineage>
</organism>